<proteinExistence type="predicted"/>
<dbReference type="Proteomes" id="UP000221384">
    <property type="component" value="Unassembled WGS sequence"/>
</dbReference>
<accession>A0ABX4LQX1</accession>
<evidence type="ECO:0000313" key="3">
    <source>
        <dbReference type="Proteomes" id="UP000221384"/>
    </source>
</evidence>
<comment type="caution">
    <text evidence="2">The sequence shown here is derived from an EMBL/GenBank/DDBJ whole genome shotgun (WGS) entry which is preliminary data.</text>
</comment>
<keyword evidence="1" id="KW-0472">Membrane</keyword>
<dbReference type="EMBL" id="NWVW01000004">
    <property type="protein sequence ID" value="PHO10342.1"/>
    <property type="molecule type" value="Genomic_DNA"/>
</dbReference>
<keyword evidence="1" id="KW-0812">Transmembrane</keyword>
<protein>
    <recommendedName>
        <fullName evidence="4">I-spanin</fullName>
    </recommendedName>
</protein>
<reference evidence="2 3" key="1">
    <citation type="submission" date="2017-09" db="EMBL/GenBank/DDBJ databases">
        <authorList>
            <person name="Perez-Cataluna A."/>
            <person name="Figueras M.J."/>
            <person name="Salas-Masso N."/>
        </authorList>
    </citation>
    <scope>NUCLEOTIDE SEQUENCE [LARGE SCALE GENOMIC DNA]</scope>
    <source>
        <strain evidence="2 3">F138-33</strain>
    </source>
</reference>
<evidence type="ECO:0008006" key="4">
    <source>
        <dbReference type="Google" id="ProtNLM"/>
    </source>
</evidence>
<organism evidence="2 3">
    <name type="scientific">Malaciobacter canalis</name>
    <dbReference type="NCBI Taxonomy" id="1912871"/>
    <lineage>
        <taxon>Bacteria</taxon>
        <taxon>Pseudomonadati</taxon>
        <taxon>Campylobacterota</taxon>
        <taxon>Epsilonproteobacteria</taxon>
        <taxon>Campylobacterales</taxon>
        <taxon>Arcobacteraceae</taxon>
        <taxon>Malaciobacter</taxon>
    </lineage>
</organism>
<evidence type="ECO:0000256" key="1">
    <source>
        <dbReference type="SAM" id="Phobius"/>
    </source>
</evidence>
<dbReference type="RefSeq" id="WP_099334024.1">
    <property type="nucleotide sequence ID" value="NZ_CP042812.1"/>
</dbReference>
<gene>
    <name evidence="2" type="ORF">CPG37_04650</name>
</gene>
<sequence length="142" mass="15954">MLGFLGGLSSKVYLIVIAALGAMLLTVGLYSWWVSSENDELKADLQSYELALNESVKISNQNAKEFQEYKEQNQVIIEKLNASHKAELKRFKTYANKKGEIKNVKKSDDGINANVINSTLQWLQSETISANKDPKDQNISTR</sequence>
<keyword evidence="3" id="KW-1185">Reference proteome</keyword>
<name>A0ABX4LQX1_9BACT</name>
<keyword evidence="1" id="KW-1133">Transmembrane helix</keyword>
<evidence type="ECO:0000313" key="2">
    <source>
        <dbReference type="EMBL" id="PHO10342.1"/>
    </source>
</evidence>
<feature type="transmembrane region" description="Helical" evidence="1">
    <location>
        <begin position="12"/>
        <end position="33"/>
    </location>
</feature>